<gene>
    <name evidence="1" type="ORF">SAMN06265221_1613</name>
</gene>
<reference evidence="1 2" key="1">
    <citation type="submission" date="2017-05" db="EMBL/GenBank/DDBJ databases">
        <authorList>
            <person name="Varghese N."/>
            <person name="Submissions S."/>
        </authorList>
    </citation>
    <scope>NUCLEOTIDE SEQUENCE [LARGE SCALE GENOMIC DNA]</scope>
    <source>
        <strain evidence="1 2">DSM 100094</strain>
    </source>
</reference>
<keyword evidence="2" id="KW-1185">Reference proteome</keyword>
<accession>A0A521FVC7</accession>
<name>A0A521FVC7_9RHOB</name>
<dbReference type="Proteomes" id="UP000319014">
    <property type="component" value="Unassembled WGS sequence"/>
</dbReference>
<dbReference type="EMBL" id="FXTK01000061">
    <property type="protein sequence ID" value="SMP00117.1"/>
    <property type="molecule type" value="Genomic_DNA"/>
</dbReference>
<dbReference type="RefSeq" id="WP_142665162.1">
    <property type="nucleotide sequence ID" value="NZ_FXTK01000061.1"/>
</dbReference>
<sequence>MMGLHRNLELKFQAEISLSMAQALLQAFEGRSEEQTLILESRDFGLWLLDQKTGIRMCLGSAVPLGGKC</sequence>
<organism evidence="1 2">
    <name type="scientific">Paracoccus laeviglucosivorans</name>
    <dbReference type="NCBI Taxonomy" id="1197861"/>
    <lineage>
        <taxon>Bacteria</taxon>
        <taxon>Pseudomonadati</taxon>
        <taxon>Pseudomonadota</taxon>
        <taxon>Alphaproteobacteria</taxon>
        <taxon>Rhodobacterales</taxon>
        <taxon>Paracoccaceae</taxon>
        <taxon>Paracoccus</taxon>
    </lineage>
</organism>
<evidence type="ECO:0000313" key="2">
    <source>
        <dbReference type="Proteomes" id="UP000319014"/>
    </source>
</evidence>
<proteinExistence type="predicted"/>
<dbReference type="AlphaFoldDB" id="A0A521FVC7"/>
<protein>
    <submittedName>
        <fullName evidence="1">Uncharacterized protein</fullName>
    </submittedName>
</protein>
<evidence type="ECO:0000313" key="1">
    <source>
        <dbReference type="EMBL" id="SMP00117.1"/>
    </source>
</evidence>
<dbReference type="OrthoDB" id="9933604at2"/>